<feature type="region of interest" description="Disordered" evidence="5">
    <location>
        <begin position="395"/>
        <end position="450"/>
    </location>
</feature>
<evidence type="ECO:0000256" key="6">
    <source>
        <dbReference type="SAM" id="Phobius"/>
    </source>
</evidence>
<feature type="compositionally biased region" description="Low complexity" evidence="5">
    <location>
        <begin position="148"/>
        <end position="162"/>
    </location>
</feature>
<evidence type="ECO:0000256" key="2">
    <source>
        <dbReference type="ARBA" id="ARBA00022692"/>
    </source>
</evidence>
<feature type="compositionally biased region" description="Low complexity" evidence="5">
    <location>
        <begin position="248"/>
        <end position="264"/>
    </location>
</feature>
<evidence type="ECO:0008006" key="9">
    <source>
        <dbReference type="Google" id="ProtNLM"/>
    </source>
</evidence>
<feature type="compositionally biased region" description="Polar residues" evidence="5">
    <location>
        <begin position="265"/>
        <end position="294"/>
    </location>
</feature>
<dbReference type="Proteomes" id="UP000230066">
    <property type="component" value="Unassembled WGS sequence"/>
</dbReference>
<dbReference type="AlphaFoldDB" id="A0A4E0RLD5"/>
<sequence>MPEEIPGENVKSEISASYKYTELNNNSMEEDNHHITYSVIKTNLTLLSSDTRVEYVPFPSCQAKTDCQSCLAIRTPERFMCAWCPRAGLCSDGHDVNRPKWIRLNCHLEHETETCDNSTQTSSTTRNTRATTLPTRYRTPRNERSESTTDSPSTKTNKPTTPHVFIIEENTTTIDPYQLNNATREGNTQSSVEITMTIPNANTTLNPTNLASDRTPSTVAITKQSVKTETLSASTTKFAGRQNHRSANRNTSTRTTSKTTAYNAPTSGESITTTDRSSDNPNELNSTTSQNDIQRPTEKTTHANTTPKSSEQTTPVVNHITFGNTTQITVAPNTPVPNSTTTRSEQFTTTTTSTIEATSQMTAGYVTVGQETTPTKHTTSDPLIPGITHPVSISSAISGGSSIPASTASESGISERKATPNSQLPKQRTNGDSITNSTLSTKAPSIGRREEERVDHQPLLIIVLAIVSLLLSSLLIWTHCCLRYGHAGSRNHTRWVNFIPQRSAVSDKGTQTRTPYQQQCQEQQPAELAPPSQVQKLVVDLCPKCGGYTDVDHVIQNRFW</sequence>
<keyword evidence="2 6" id="KW-0812">Transmembrane</keyword>
<feature type="region of interest" description="Disordered" evidence="5">
    <location>
        <begin position="225"/>
        <end position="316"/>
    </location>
</feature>
<proteinExistence type="predicted"/>
<feature type="region of interest" description="Disordered" evidence="5">
    <location>
        <begin position="113"/>
        <end position="162"/>
    </location>
</feature>
<feature type="compositionally biased region" description="Polar residues" evidence="5">
    <location>
        <begin position="225"/>
        <end position="237"/>
    </location>
</feature>
<feature type="compositionally biased region" description="Low complexity" evidence="5">
    <location>
        <begin position="118"/>
        <end position="136"/>
    </location>
</feature>
<keyword evidence="4 6" id="KW-1133">Transmembrane helix</keyword>
<keyword evidence="8" id="KW-1185">Reference proteome</keyword>
<feature type="region of interest" description="Disordered" evidence="5">
    <location>
        <begin position="328"/>
        <end position="351"/>
    </location>
</feature>
<evidence type="ECO:0000313" key="7">
    <source>
        <dbReference type="EMBL" id="THD28745.1"/>
    </source>
</evidence>
<keyword evidence="3" id="KW-0732">Signal</keyword>
<evidence type="ECO:0000313" key="8">
    <source>
        <dbReference type="Proteomes" id="UP000230066"/>
    </source>
</evidence>
<dbReference type="PANTHER" id="PTHR13055:SF12">
    <property type="entry name" value="LD40707P"/>
    <property type="match status" value="1"/>
</dbReference>
<evidence type="ECO:0000256" key="1">
    <source>
        <dbReference type="ARBA" id="ARBA00004479"/>
    </source>
</evidence>
<dbReference type="EMBL" id="JXXN02000081">
    <property type="protein sequence ID" value="THD28745.1"/>
    <property type="molecule type" value="Genomic_DNA"/>
</dbReference>
<dbReference type="PANTHER" id="PTHR13055">
    <property type="entry name" value="TUMOR ENDOTHELIAL MARKER 7 RELATED"/>
    <property type="match status" value="1"/>
</dbReference>
<evidence type="ECO:0000256" key="3">
    <source>
        <dbReference type="ARBA" id="ARBA00022729"/>
    </source>
</evidence>
<gene>
    <name evidence="7" type="ORF">D915_000352</name>
</gene>
<dbReference type="GO" id="GO:0016020">
    <property type="term" value="C:membrane"/>
    <property type="evidence" value="ECO:0007669"/>
    <property type="project" value="UniProtKB-SubCell"/>
</dbReference>
<feature type="compositionally biased region" description="Polar residues" evidence="5">
    <location>
        <begin position="419"/>
        <end position="443"/>
    </location>
</feature>
<feature type="transmembrane region" description="Helical" evidence="6">
    <location>
        <begin position="459"/>
        <end position="482"/>
    </location>
</feature>
<feature type="compositionally biased region" description="Polar residues" evidence="5">
    <location>
        <begin position="328"/>
        <end position="338"/>
    </location>
</feature>
<keyword evidence="6" id="KW-0472">Membrane</keyword>
<accession>A0A4E0RLD5</accession>
<reference evidence="7" key="1">
    <citation type="submission" date="2019-03" db="EMBL/GenBank/DDBJ databases">
        <title>Improved annotation for the trematode Fasciola hepatica.</title>
        <authorList>
            <person name="Choi Y.-J."/>
            <person name="Martin J."/>
            <person name="Mitreva M."/>
        </authorList>
    </citation>
    <scope>NUCLEOTIDE SEQUENCE [LARGE SCALE GENOMIC DNA]</scope>
</reference>
<comment type="subcellular location">
    <subcellularLocation>
        <location evidence="1">Membrane</location>
        <topology evidence="1">Single-pass type I membrane protein</topology>
    </subcellularLocation>
</comment>
<comment type="caution">
    <text evidence="7">The sequence shown here is derived from an EMBL/GenBank/DDBJ whole genome shotgun (WGS) entry which is preliminary data.</text>
</comment>
<evidence type="ECO:0000256" key="4">
    <source>
        <dbReference type="ARBA" id="ARBA00022989"/>
    </source>
</evidence>
<organism evidence="7 8">
    <name type="scientific">Fasciola hepatica</name>
    <name type="common">Liver fluke</name>
    <dbReference type="NCBI Taxonomy" id="6192"/>
    <lineage>
        <taxon>Eukaryota</taxon>
        <taxon>Metazoa</taxon>
        <taxon>Spiralia</taxon>
        <taxon>Lophotrochozoa</taxon>
        <taxon>Platyhelminthes</taxon>
        <taxon>Trematoda</taxon>
        <taxon>Digenea</taxon>
        <taxon>Plagiorchiida</taxon>
        <taxon>Echinostomata</taxon>
        <taxon>Echinostomatoidea</taxon>
        <taxon>Fasciolidae</taxon>
        <taxon>Fasciola</taxon>
    </lineage>
</organism>
<dbReference type="InterPro" id="IPR031152">
    <property type="entry name" value="PLXDC"/>
</dbReference>
<evidence type="ECO:0000256" key="5">
    <source>
        <dbReference type="SAM" id="MobiDB-lite"/>
    </source>
</evidence>
<name>A0A4E0RLD5_FASHE</name>
<feature type="compositionally biased region" description="Low complexity" evidence="5">
    <location>
        <begin position="339"/>
        <end position="351"/>
    </location>
</feature>
<protein>
    <recommendedName>
        <fullName evidence="9">Plexin repeat-containing domain protein</fullName>
    </recommendedName>
</protein>
<feature type="compositionally biased region" description="Low complexity" evidence="5">
    <location>
        <begin position="395"/>
        <end position="409"/>
    </location>
</feature>
<feature type="compositionally biased region" description="Polar residues" evidence="5">
    <location>
        <begin position="302"/>
        <end position="316"/>
    </location>
</feature>